<dbReference type="SUPFAM" id="SSF47413">
    <property type="entry name" value="lambda repressor-like DNA-binding domains"/>
    <property type="match status" value="1"/>
</dbReference>
<evidence type="ECO:0000313" key="2">
    <source>
        <dbReference type="EMBL" id="TWD84599.1"/>
    </source>
</evidence>
<dbReference type="AlphaFoldDB" id="A0A561C084"/>
<dbReference type="Gene3D" id="1.10.260.40">
    <property type="entry name" value="lambda repressor-like DNA-binding domains"/>
    <property type="match status" value="1"/>
</dbReference>
<dbReference type="Pfam" id="PF12900">
    <property type="entry name" value="Pyridox_ox_2"/>
    <property type="match status" value="1"/>
</dbReference>
<dbReference type="RefSeq" id="WP_145812084.1">
    <property type="nucleotide sequence ID" value="NZ_VIVK01000001.1"/>
</dbReference>
<dbReference type="EMBL" id="VIVK01000001">
    <property type="protein sequence ID" value="TWD84599.1"/>
    <property type="molecule type" value="Genomic_DNA"/>
</dbReference>
<dbReference type="SMART" id="SM00530">
    <property type="entry name" value="HTH_XRE"/>
    <property type="match status" value="1"/>
</dbReference>
<evidence type="ECO:0000259" key="1">
    <source>
        <dbReference type="PROSITE" id="PS50943"/>
    </source>
</evidence>
<organism evidence="2 3">
    <name type="scientific">Kribbella amoyensis</name>
    <dbReference type="NCBI Taxonomy" id="996641"/>
    <lineage>
        <taxon>Bacteria</taxon>
        <taxon>Bacillati</taxon>
        <taxon>Actinomycetota</taxon>
        <taxon>Actinomycetes</taxon>
        <taxon>Propionibacteriales</taxon>
        <taxon>Kribbellaceae</taxon>
        <taxon>Kribbella</taxon>
    </lineage>
</organism>
<name>A0A561C084_9ACTN</name>
<comment type="caution">
    <text evidence="2">The sequence shown here is derived from an EMBL/GenBank/DDBJ whole genome shotgun (WGS) entry which is preliminary data.</text>
</comment>
<proteinExistence type="predicted"/>
<gene>
    <name evidence="2" type="ORF">FB561_5792</name>
</gene>
<dbReference type="InterPro" id="IPR012349">
    <property type="entry name" value="Split_barrel_FMN-bd"/>
</dbReference>
<protein>
    <recommendedName>
        <fullName evidence="1">HTH cro/C1-type domain-containing protein</fullName>
    </recommendedName>
</protein>
<accession>A0A561C084</accession>
<feature type="domain" description="HTH cro/C1-type" evidence="1">
    <location>
        <begin position="17"/>
        <end position="71"/>
    </location>
</feature>
<dbReference type="PROSITE" id="PS50943">
    <property type="entry name" value="HTH_CROC1"/>
    <property type="match status" value="1"/>
</dbReference>
<dbReference type="GO" id="GO:0003677">
    <property type="term" value="F:DNA binding"/>
    <property type="evidence" value="ECO:0007669"/>
    <property type="project" value="InterPro"/>
</dbReference>
<dbReference type="InterPro" id="IPR001387">
    <property type="entry name" value="Cro/C1-type_HTH"/>
</dbReference>
<dbReference type="CDD" id="cd00093">
    <property type="entry name" value="HTH_XRE"/>
    <property type="match status" value="1"/>
</dbReference>
<reference evidence="2 3" key="1">
    <citation type="submission" date="2019-06" db="EMBL/GenBank/DDBJ databases">
        <title>Sequencing the genomes of 1000 actinobacteria strains.</title>
        <authorList>
            <person name="Klenk H.-P."/>
        </authorList>
    </citation>
    <scope>NUCLEOTIDE SEQUENCE [LARGE SCALE GENOMIC DNA]</scope>
    <source>
        <strain evidence="2 3">DSM 24683</strain>
    </source>
</reference>
<dbReference type="OrthoDB" id="5193072at2"/>
<dbReference type="SUPFAM" id="SSF50475">
    <property type="entry name" value="FMN-binding split barrel"/>
    <property type="match status" value="1"/>
</dbReference>
<dbReference type="InterPro" id="IPR010982">
    <property type="entry name" value="Lambda_DNA-bd_dom_sf"/>
</dbReference>
<dbReference type="Gene3D" id="2.30.110.10">
    <property type="entry name" value="Electron Transport, Fmn-binding Protein, Chain A"/>
    <property type="match status" value="1"/>
</dbReference>
<dbReference type="Pfam" id="PF13560">
    <property type="entry name" value="HTH_31"/>
    <property type="match status" value="1"/>
</dbReference>
<keyword evidence="3" id="KW-1185">Reference proteome</keyword>
<dbReference type="InterPro" id="IPR024747">
    <property type="entry name" value="Pyridox_Oxase-rel"/>
</dbReference>
<sequence length="221" mass="23610">MSAGSRGASPGDLGVRVHHRRSALGLTRAQVAERSGMSPNYVERVETAPATLTSGDLIRLADALDTTVTDLLGASGDRAPGHGRAGLRPRFEAMERQECAGLLKNGGIGRIAFRADEKFLVVPVNFGCPEEVVVFRTAADGPIARLGEGAVAFEVDFLDDAMRQGWSILIDGLLRSATAEEVAATRGLIEPWAGGERETYLAIEPQEITGRRIRTTAVRTD</sequence>
<evidence type="ECO:0000313" key="3">
    <source>
        <dbReference type="Proteomes" id="UP000318380"/>
    </source>
</evidence>
<dbReference type="Proteomes" id="UP000318380">
    <property type="component" value="Unassembled WGS sequence"/>
</dbReference>